<reference evidence="1 2" key="1">
    <citation type="submission" date="2019-05" db="EMBL/GenBank/DDBJ databases">
        <title>Culicoidintestinum kansasii gen. nov., sp. nov. from the gastrointestinal tract of the biting midge, Culicoides sonorensis.</title>
        <authorList>
            <person name="Neupane S."/>
            <person name="Ghosh A."/>
            <person name="Gunther S."/>
            <person name="Martin K."/>
            <person name="Zurek L."/>
        </authorList>
    </citation>
    <scope>NUCLEOTIDE SEQUENCE [LARGE SCALE GENOMIC DNA]</scope>
    <source>
        <strain evidence="1 2">CS-1</strain>
    </source>
</reference>
<keyword evidence="2" id="KW-1185">Reference proteome</keyword>
<dbReference type="Proteomes" id="UP000306912">
    <property type="component" value="Unassembled WGS sequence"/>
</dbReference>
<sequence length="479" mass="56781">MDRNKTILTKKQTALLLYSEHLRQIVDYNFFHKIIRDKEKLTCGKMLDYSMSENQIYLIKSNRDMLLHSAGEEWSYRRRNAVVREKEKDPKLRPKCQLCGARILEKHYIVNKYNKKELFVGSECIKEFYNENLSSDYYNYYRGKKARKFVKLAEEYPTIRRIVESSKYKQYDIAYPLKLEKQSMNEKLLVRKCLEKYLAVSSLDKEDVHYVKLKHYIEAFLSVQKQIDNFCEKNSNNKFILTNKLSESIISNQINGKALVENIRGQHDSVIDKRTASKITVVSFLENYKLWFNENFSNQNFNITKVANGKIYFSYKVNNVDYNFLANSQDFILCINGIFDDVNTSKRRDVSKIIDKIMVSKSDNENLFKYFDKHFSNLFEYRLNATQLLTRTLDSRKRSVRELFIENTSYDYYFVINSEELSVISRDTVKLFALGELFGNSNKQVFADVLFRNKYPRQVVLKKLRTILAEAEDIYGDLQ</sequence>
<evidence type="ECO:0000313" key="2">
    <source>
        <dbReference type="Proteomes" id="UP000306912"/>
    </source>
</evidence>
<dbReference type="EMBL" id="VBWP01000001">
    <property type="protein sequence ID" value="TLG77359.1"/>
    <property type="molecule type" value="Genomic_DNA"/>
</dbReference>
<accession>A0A5R8QH49</accession>
<evidence type="ECO:0000313" key="1">
    <source>
        <dbReference type="EMBL" id="TLG77359.1"/>
    </source>
</evidence>
<protein>
    <submittedName>
        <fullName evidence="1">Uncharacterized protein</fullName>
    </submittedName>
</protein>
<gene>
    <name evidence="1" type="ORF">FEZ08_01700</name>
</gene>
<comment type="caution">
    <text evidence="1">The sequence shown here is derived from an EMBL/GenBank/DDBJ whole genome shotgun (WGS) entry which is preliminary data.</text>
</comment>
<dbReference type="RefSeq" id="WP_138189967.1">
    <property type="nucleotide sequence ID" value="NZ_VBWP01000001.1"/>
</dbReference>
<organism evidence="1 2">
    <name type="scientific">Culicoidibacter larvae</name>
    <dbReference type="NCBI Taxonomy" id="2579976"/>
    <lineage>
        <taxon>Bacteria</taxon>
        <taxon>Bacillati</taxon>
        <taxon>Bacillota</taxon>
        <taxon>Culicoidibacteria</taxon>
        <taxon>Culicoidibacterales</taxon>
        <taxon>Culicoidibacteraceae</taxon>
        <taxon>Culicoidibacter</taxon>
    </lineage>
</organism>
<name>A0A5R8QH49_9FIRM</name>
<dbReference type="AlphaFoldDB" id="A0A5R8QH49"/>
<proteinExistence type="predicted"/>
<dbReference type="OrthoDB" id="1776302at2"/>
<dbReference type="InParanoid" id="A0A5R8QH49"/>